<accession>A0ABV2KR51</accession>
<evidence type="ECO:0000313" key="3">
    <source>
        <dbReference type="Proteomes" id="UP001549143"/>
    </source>
</evidence>
<keyword evidence="3" id="KW-1185">Reference proteome</keyword>
<name>A0ABV2KR51_9HYPH</name>
<dbReference type="Pfam" id="PF22262">
    <property type="entry name" value="DUF6950"/>
    <property type="match status" value="1"/>
</dbReference>
<organism evidence="2 3">
    <name type="scientific">Aquamicrobium ahrensii</name>
    <dbReference type="NCBI Taxonomy" id="469551"/>
    <lineage>
        <taxon>Bacteria</taxon>
        <taxon>Pseudomonadati</taxon>
        <taxon>Pseudomonadota</taxon>
        <taxon>Alphaproteobacteria</taxon>
        <taxon>Hyphomicrobiales</taxon>
        <taxon>Phyllobacteriaceae</taxon>
        <taxon>Aquamicrobium</taxon>
    </lineage>
</organism>
<protein>
    <recommendedName>
        <fullName evidence="1">DUF6950 domain-containing protein</fullName>
    </recommendedName>
</protein>
<gene>
    <name evidence="2" type="ORF">ABID44_002846</name>
</gene>
<dbReference type="Proteomes" id="UP001549143">
    <property type="component" value="Unassembled WGS sequence"/>
</dbReference>
<evidence type="ECO:0000259" key="1">
    <source>
        <dbReference type="Pfam" id="PF22262"/>
    </source>
</evidence>
<reference evidence="2 3" key="1">
    <citation type="submission" date="2024-06" db="EMBL/GenBank/DDBJ databases">
        <title>Genomic Encyclopedia of Type Strains, Phase IV (KMG-IV): sequencing the most valuable type-strain genomes for metagenomic binning, comparative biology and taxonomic classification.</title>
        <authorList>
            <person name="Goeker M."/>
        </authorList>
    </citation>
    <scope>NUCLEOTIDE SEQUENCE [LARGE SCALE GENOMIC DNA]</scope>
    <source>
        <strain evidence="2 3">DSM 19730</strain>
    </source>
</reference>
<comment type="caution">
    <text evidence="2">The sequence shown here is derived from an EMBL/GenBank/DDBJ whole genome shotgun (WGS) entry which is preliminary data.</text>
</comment>
<sequence length="133" mass="14632">MAKTRFEIAHLIIEAELTKPYVYGTADCFFFGCRIADAFDPARKMVKTYSGSYKTLMGAQRAMRKRGFKSLAELVAVHLEPCAPGEAQFGDLVILQLADGEHVGVCVGAKFITKTERGRSLHDLSAVKAAFRT</sequence>
<proteinExistence type="predicted"/>
<dbReference type="RefSeq" id="WP_354152361.1">
    <property type="nucleotide sequence ID" value="NZ_JBEPMN010000012.1"/>
</dbReference>
<dbReference type="InterPro" id="IPR053802">
    <property type="entry name" value="DUF6950"/>
</dbReference>
<dbReference type="EMBL" id="JBEPMN010000012">
    <property type="protein sequence ID" value="MET3662508.1"/>
    <property type="molecule type" value="Genomic_DNA"/>
</dbReference>
<evidence type="ECO:0000313" key="2">
    <source>
        <dbReference type="EMBL" id="MET3662508.1"/>
    </source>
</evidence>
<feature type="domain" description="DUF6950" evidence="1">
    <location>
        <begin position="12"/>
        <end position="132"/>
    </location>
</feature>